<dbReference type="Proteomes" id="UP000218979">
    <property type="component" value="Unassembled WGS sequence"/>
</dbReference>
<feature type="transmembrane region" description="Helical" evidence="1">
    <location>
        <begin position="111"/>
        <end position="131"/>
    </location>
</feature>
<gene>
    <name evidence="2" type="ORF">RR45_GL000705</name>
</gene>
<keyword evidence="3" id="KW-1185">Reference proteome</keyword>
<comment type="caution">
    <text evidence="2">The sequence shown here is derived from an EMBL/GenBank/DDBJ whole genome shotgun (WGS) entry which is preliminary data.</text>
</comment>
<evidence type="ECO:0000313" key="2">
    <source>
        <dbReference type="EMBL" id="PCS02171.1"/>
    </source>
</evidence>
<keyword evidence="1" id="KW-0812">Transmembrane</keyword>
<reference evidence="2 3" key="1">
    <citation type="submission" date="2014-12" db="EMBL/GenBank/DDBJ databases">
        <title>Draft genome sequences of 10 type strains of Lactococcus.</title>
        <authorList>
            <person name="Sun Z."/>
            <person name="Zhong Z."/>
            <person name="Liu W."/>
            <person name="Zhang W."/>
            <person name="Zhang H."/>
        </authorList>
    </citation>
    <scope>NUCLEOTIDE SEQUENCE [LARGE SCALE GENOMIC DNA]</scope>
    <source>
        <strain evidence="2 3">DSM 22330</strain>
    </source>
</reference>
<keyword evidence="1" id="KW-1133">Transmembrane helix</keyword>
<feature type="transmembrane region" description="Helical" evidence="1">
    <location>
        <begin position="85"/>
        <end position="104"/>
    </location>
</feature>
<evidence type="ECO:0000256" key="1">
    <source>
        <dbReference type="SAM" id="Phobius"/>
    </source>
</evidence>
<sequence length="141" mass="16269">MMNYKMQEMYLYFSMDRNLRADIMRGLNFLVWEKNMNKKMKKIIAIVIILLGIISIITTSLNLQVTLGNTEAFLAGEVDVPVSSVLTWGLNLMQVLGFFYIVFAEKFKKSNLFWILVLPLGCIVLGTRQLLRLNKLTLIED</sequence>
<dbReference type="EMBL" id="JXJT01000018">
    <property type="protein sequence ID" value="PCS02171.1"/>
    <property type="molecule type" value="Genomic_DNA"/>
</dbReference>
<proteinExistence type="predicted"/>
<evidence type="ECO:0000313" key="3">
    <source>
        <dbReference type="Proteomes" id="UP000218979"/>
    </source>
</evidence>
<name>A0ABX4I5R4_9LACT</name>
<protein>
    <submittedName>
        <fullName evidence="2">Uncharacterized protein</fullName>
    </submittedName>
</protein>
<organism evidence="2 3">
    <name type="scientific">Pseudolactococcus chungangensis CAU 28 = DSM 22330</name>
    <dbReference type="NCBI Taxonomy" id="1122154"/>
    <lineage>
        <taxon>Bacteria</taxon>
        <taxon>Bacillati</taxon>
        <taxon>Bacillota</taxon>
        <taxon>Bacilli</taxon>
        <taxon>Lactobacillales</taxon>
        <taxon>Streptococcaceae</taxon>
        <taxon>Pseudolactococcus</taxon>
    </lineage>
</organism>
<keyword evidence="1" id="KW-0472">Membrane</keyword>
<accession>A0ABX4I5R4</accession>
<feature type="transmembrane region" description="Helical" evidence="1">
    <location>
        <begin position="43"/>
        <end position="65"/>
    </location>
</feature>